<organism evidence="1 2">
    <name type="scientific">Brachionus plicatilis</name>
    <name type="common">Marine rotifer</name>
    <name type="synonym">Brachionus muelleri</name>
    <dbReference type="NCBI Taxonomy" id="10195"/>
    <lineage>
        <taxon>Eukaryota</taxon>
        <taxon>Metazoa</taxon>
        <taxon>Spiralia</taxon>
        <taxon>Gnathifera</taxon>
        <taxon>Rotifera</taxon>
        <taxon>Eurotatoria</taxon>
        <taxon>Monogononta</taxon>
        <taxon>Pseudotrocha</taxon>
        <taxon>Ploima</taxon>
        <taxon>Brachionidae</taxon>
        <taxon>Brachionus</taxon>
    </lineage>
</organism>
<evidence type="ECO:0000313" key="1">
    <source>
        <dbReference type="EMBL" id="RNA10092.1"/>
    </source>
</evidence>
<evidence type="ECO:0000313" key="2">
    <source>
        <dbReference type="Proteomes" id="UP000276133"/>
    </source>
</evidence>
<dbReference type="AlphaFoldDB" id="A0A3M7QFU1"/>
<proteinExistence type="predicted"/>
<protein>
    <submittedName>
        <fullName evidence="1">Uncharacterized protein</fullName>
    </submittedName>
</protein>
<keyword evidence="2" id="KW-1185">Reference proteome</keyword>
<name>A0A3M7QFU1_BRAPC</name>
<sequence>MIVSFSGLAQNLIQKFINASLMNMKIDKIYDNENISIDHKKNSLFLRKIYYSSVPSYRSLITDSYIVLHHTFQ</sequence>
<gene>
    <name evidence="1" type="ORF">BpHYR1_014503</name>
</gene>
<comment type="caution">
    <text evidence="1">The sequence shown here is derived from an EMBL/GenBank/DDBJ whole genome shotgun (WGS) entry which is preliminary data.</text>
</comment>
<dbReference type="Proteomes" id="UP000276133">
    <property type="component" value="Unassembled WGS sequence"/>
</dbReference>
<accession>A0A3M7QFU1</accession>
<dbReference type="EMBL" id="REGN01006307">
    <property type="protein sequence ID" value="RNA10092.1"/>
    <property type="molecule type" value="Genomic_DNA"/>
</dbReference>
<reference evidence="1 2" key="1">
    <citation type="journal article" date="2018" name="Sci. Rep.">
        <title>Genomic signatures of local adaptation to the degree of environmental predictability in rotifers.</title>
        <authorList>
            <person name="Franch-Gras L."/>
            <person name="Hahn C."/>
            <person name="Garcia-Roger E.M."/>
            <person name="Carmona M.J."/>
            <person name="Serra M."/>
            <person name="Gomez A."/>
        </authorList>
    </citation>
    <scope>NUCLEOTIDE SEQUENCE [LARGE SCALE GENOMIC DNA]</scope>
    <source>
        <strain evidence="1">HYR1</strain>
    </source>
</reference>